<feature type="region of interest" description="Disordered" evidence="5">
    <location>
        <begin position="446"/>
        <end position="476"/>
    </location>
</feature>
<evidence type="ECO:0000256" key="3">
    <source>
        <dbReference type="ARBA" id="ARBA00022989"/>
    </source>
</evidence>
<dbReference type="InterPro" id="IPR002523">
    <property type="entry name" value="MgTranspt_CorA/ZnTranspt_ZntB"/>
</dbReference>
<dbReference type="RefSeq" id="XP_033681091.1">
    <property type="nucleotide sequence ID" value="XM_033833671.1"/>
</dbReference>
<dbReference type="GeneID" id="54587001"/>
<evidence type="ECO:0000313" key="8">
    <source>
        <dbReference type="Proteomes" id="UP000800094"/>
    </source>
</evidence>
<organism evidence="7 8">
    <name type="scientific">Trematosphaeria pertusa</name>
    <dbReference type="NCBI Taxonomy" id="390896"/>
    <lineage>
        <taxon>Eukaryota</taxon>
        <taxon>Fungi</taxon>
        <taxon>Dikarya</taxon>
        <taxon>Ascomycota</taxon>
        <taxon>Pezizomycotina</taxon>
        <taxon>Dothideomycetes</taxon>
        <taxon>Pleosporomycetidae</taxon>
        <taxon>Pleosporales</taxon>
        <taxon>Massarineae</taxon>
        <taxon>Trematosphaeriaceae</taxon>
        <taxon>Trematosphaeria</taxon>
    </lineage>
</organism>
<dbReference type="PANTHER" id="PTHR47685">
    <property type="entry name" value="MAGNESIUM TRANSPORT PROTEIN CORA"/>
    <property type="match status" value="1"/>
</dbReference>
<keyword evidence="3 6" id="KW-1133">Transmembrane helix</keyword>
<gene>
    <name evidence="7" type="ORF">BU26DRAFT_567588</name>
</gene>
<dbReference type="GO" id="GO:0046873">
    <property type="term" value="F:metal ion transmembrane transporter activity"/>
    <property type="evidence" value="ECO:0007669"/>
    <property type="project" value="InterPro"/>
</dbReference>
<feature type="compositionally biased region" description="Basic and acidic residues" evidence="5">
    <location>
        <begin position="650"/>
        <end position="659"/>
    </location>
</feature>
<protein>
    <recommendedName>
        <fullName evidence="9">Cora-domain-containing protein</fullName>
    </recommendedName>
</protein>
<evidence type="ECO:0008006" key="9">
    <source>
        <dbReference type="Google" id="ProtNLM"/>
    </source>
</evidence>
<dbReference type="SUPFAM" id="SSF144083">
    <property type="entry name" value="Magnesium transport protein CorA, transmembrane region"/>
    <property type="match status" value="1"/>
</dbReference>
<feature type="region of interest" description="Disordered" evidence="5">
    <location>
        <begin position="650"/>
        <end position="678"/>
    </location>
</feature>
<evidence type="ECO:0000256" key="6">
    <source>
        <dbReference type="SAM" id="Phobius"/>
    </source>
</evidence>
<keyword evidence="4 6" id="KW-0472">Membrane</keyword>
<dbReference type="GO" id="GO:0016020">
    <property type="term" value="C:membrane"/>
    <property type="evidence" value="ECO:0007669"/>
    <property type="project" value="UniProtKB-SubCell"/>
</dbReference>
<proteinExistence type="predicted"/>
<comment type="subcellular location">
    <subcellularLocation>
        <location evidence="1">Membrane</location>
        <topology evidence="1">Multi-pass membrane protein</topology>
    </subcellularLocation>
</comment>
<name>A0A6A6I6X2_9PLEO</name>
<dbReference type="EMBL" id="ML987199">
    <property type="protein sequence ID" value="KAF2246087.1"/>
    <property type="molecule type" value="Genomic_DNA"/>
</dbReference>
<feature type="transmembrane region" description="Helical" evidence="6">
    <location>
        <begin position="609"/>
        <end position="629"/>
    </location>
</feature>
<evidence type="ECO:0000256" key="4">
    <source>
        <dbReference type="ARBA" id="ARBA00023136"/>
    </source>
</evidence>
<feature type="region of interest" description="Disordered" evidence="5">
    <location>
        <begin position="1"/>
        <end position="21"/>
    </location>
</feature>
<dbReference type="Gene3D" id="1.20.58.340">
    <property type="entry name" value="Magnesium transport protein CorA, transmembrane region"/>
    <property type="match status" value="1"/>
</dbReference>
<feature type="compositionally biased region" description="Basic and acidic residues" evidence="5">
    <location>
        <begin position="450"/>
        <end position="459"/>
    </location>
</feature>
<sequence length="678" mass="78120">MSDNGELDQTGDSWKHDHMRNGCPYTPNPEFVHGGSFWKNLKRVVSQTENRQDIPLLRIREWNGKALLNHRGKTSEDVERYLEEIADQRQEKAQNQSWDGKVKWIHVPGNDMGACLRVLMSLCHIAKPQLELLLCKLHWWDQLNVPWDMLPWEDGSPDTAPTNGSDTDETQESYKSGSQSQTSGEMVDSWEHKPVEALFMDAAAFHVDFDLIAGQKGLDRGNRRASENNEIRAKKSSTLSSTVLYMPYLHYDSLKKHMDELEERQKYPSDWAHHPRRSLDEAADRFFTYRSLAERNNDQVVTRYLRNPRNRNALGGKEPVGGPTLMVVDQLWLWILDKDTLVTCFPGDKCKEAHNKCKEAHKKCPKLNLECLVMDQIRRKCCDGRLDAERLASHLIYRSYSIFTHRHLRDPTLRFIEIFEKSISEQRANSTDLFRALEVKKKSGSLFSRRSPDSHKDQDIDGTCPEGDATRKSRRRRRKDVFNLQEDIEAVGQVRDIDEELHIMMRIVELQMSALERTGLPKWEENWKEDLEKFKGRLEGLSAQTKDINGLLVQTLGLKQAQLSVRQNEIVLLFTVVTIVFLPLGFMSSIFGMNAAELSDGSPVGLRRIFTYMFPIGVFVSVVALAWAFEPDIADGISILKALWHGWRKDKGKEHEGKKSAWSFGRKRKGSRKEDPYP</sequence>
<dbReference type="OrthoDB" id="3794075at2759"/>
<evidence type="ECO:0000256" key="2">
    <source>
        <dbReference type="ARBA" id="ARBA00022692"/>
    </source>
</evidence>
<keyword evidence="2 6" id="KW-0812">Transmembrane</keyword>
<evidence type="ECO:0000256" key="5">
    <source>
        <dbReference type="SAM" id="MobiDB-lite"/>
    </source>
</evidence>
<feature type="transmembrane region" description="Helical" evidence="6">
    <location>
        <begin position="570"/>
        <end position="588"/>
    </location>
</feature>
<dbReference type="PANTHER" id="PTHR47685:SF1">
    <property type="entry name" value="MAGNESIUM TRANSPORT PROTEIN CORA"/>
    <property type="match status" value="1"/>
</dbReference>
<evidence type="ECO:0000313" key="7">
    <source>
        <dbReference type="EMBL" id="KAF2246087.1"/>
    </source>
</evidence>
<dbReference type="Pfam" id="PF01544">
    <property type="entry name" value="CorA"/>
    <property type="match status" value="1"/>
</dbReference>
<dbReference type="AlphaFoldDB" id="A0A6A6I6X2"/>
<dbReference type="InterPro" id="IPR050829">
    <property type="entry name" value="CorA_MIT"/>
</dbReference>
<feature type="compositionally biased region" description="Polar residues" evidence="5">
    <location>
        <begin position="173"/>
        <end position="184"/>
    </location>
</feature>
<accession>A0A6A6I6X2</accession>
<dbReference type="Proteomes" id="UP000800094">
    <property type="component" value="Unassembled WGS sequence"/>
</dbReference>
<keyword evidence="8" id="KW-1185">Reference proteome</keyword>
<feature type="region of interest" description="Disordered" evidence="5">
    <location>
        <begin position="152"/>
        <end position="186"/>
    </location>
</feature>
<evidence type="ECO:0000256" key="1">
    <source>
        <dbReference type="ARBA" id="ARBA00004141"/>
    </source>
</evidence>
<reference evidence="7" key="1">
    <citation type="journal article" date="2020" name="Stud. Mycol.">
        <title>101 Dothideomycetes genomes: a test case for predicting lifestyles and emergence of pathogens.</title>
        <authorList>
            <person name="Haridas S."/>
            <person name="Albert R."/>
            <person name="Binder M."/>
            <person name="Bloem J."/>
            <person name="Labutti K."/>
            <person name="Salamov A."/>
            <person name="Andreopoulos B."/>
            <person name="Baker S."/>
            <person name="Barry K."/>
            <person name="Bills G."/>
            <person name="Bluhm B."/>
            <person name="Cannon C."/>
            <person name="Castanera R."/>
            <person name="Culley D."/>
            <person name="Daum C."/>
            <person name="Ezra D."/>
            <person name="Gonzalez J."/>
            <person name="Henrissat B."/>
            <person name="Kuo A."/>
            <person name="Liang C."/>
            <person name="Lipzen A."/>
            <person name="Lutzoni F."/>
            <person name="Magnuson J."/>
            <person name="Mondo S."/>
            <person name="Nolan M."/>
            <person name="Ohm R."/>
            <person name="Pangilinan J."/>
            <person name="Park H.-J."/>
            <person name="Ramirez L."/>
            <person name="Alfaro M."/>
            <person name="Sun H."/>
            <person name="Tritt A."/>
            <person name="Yoshinaga Y."/>
            <person name="Zwiers L.-H."/>
            <person name="Turgeon B."/>
            <person name="Goodwin S."/>
            <person name="Spatafora J."/>
            <person name="Crous P."/>
            <person name="Grigoriev I."/>
        </authorList>
    </citation>
    <scope>NUCLEOTIDE SEQUENCE</scope>
    <source>
        <strain evidence="7">CBS 122368</strain>
    </source>
</reference>
<dbReference type="InterPro" id="IPR045863">
    <property type="entry name" value="CorA_TM1_TM2"/>
</dbReference>